<accession>A0ABW6K4B7</accession>
<evidence type="ECO:0000313" key="2">
    <source>
        <dbReference type="Proteomes" id="UP001601058"/>
    </source>
</evidence>
<protein>
    <submittedName>
        <fullName evidence="1">Uncharacterized protein</fullName>
    </submittedName>
</protein>
<dbReference type="RefSeq" id="WP_389220974.1">
    <property type="nucleotide sequence ID" value="NZ_JBIACJ010000007.1"/>
</dbReference>
<gene>
    <name evidence="1" type="ORF">ACFYKT_14560</name>
</gene>
<comment type="caution">
    <text evidence="1">The sequence shown here is derived from an EMBL/GenBank/DDBJ whole genome shotgun (WGS) entry which is preliminary data.</text>
</comment>
<sequence>MADKNELKKFNGRVVHDGTINDHFKELHGITIEEWNEKNFKARTGMSSEECYIKQITNFIPVDYIKERNGKITEEDINVVHYLQALGLKEAVINVLFDYVGVFSSVGLIPPDPREGGKYWVEQNISSIDKAIIFARSKWITEWNRYKD</sequence>
<evidence type="ECO:0000313" key="1">
    <source>
        <dbReference type="EMBL" id="MFE8697562.1"/>
    </source>
</evidence>
<name>A0ABW6K4B7_9BACI</name>
<keyword evidence="2" id="KW-1185">Reference proteome</keyword>
<proteinExistence type="predicted"/>
<dbReference type="EMBL" id="JBIACJ010000007">
    <property type="protein sequence ID" value="MFE8697562.1"/>
    <property type="molecule type" value="Genomic_DNA"/>
</dbReference>
<dbReference type="Proteomes" id="UP001601058">
    <property type="component" value="Unassembled WGS sequence"/>
</dbReference>
<organism evidence="1 2">
    <name type="scientific">Cytobacillus mangrovibacter</name>
    <dbReference type="NCBI Taxonomy" id="3299024"/>
    <lineage>
        <taxon>Bacteria</taxon>
        <taxon>Bacillati</taxon>
        <taxon>Bacillota</taxon>
        <taxon>Bacilli</taxon>
        <taxon>Bacillales</taxon>
        <taxon>Bacillaceae</taxon>
        <taxon>Cytobacillus</taxon>
    </lineage>
</organism>
<reference evidence="1 2" key="1">
    <citation type="submission" date="2024-08" db="EMBL/GenBank/DDBJ databases">
        <title>Two novel Cytobacillus novel species.</title>
        <authorList>
            <person name="Liu G."/>
        </authorList>
    </citation>
    <scope>NUCLEOTIDE SEQUENCE [LARGE SCALE GENOMIC DNA]</scope>
    <source>
        <strain evidence="1 2">FJAT-53684</strain>
    </source>
</reference>